<comment type="caution">
    <text evidence="1">The sequence shown here is derived from an EMBL/GenBank/DDBJ whole genome shotgun (WGS) entry which is preliminary data.</text>
</comment>
<sequence>MSEKILHSIRNLREKMDGGFADLKQDLSDLSNKVDLLIKETEQHSNPLHEKVEKECDQNN</sequence>
<dbReference type="EMBL" id="JAIFZM010000010">
    <property type="protein sequence ID" value="MCG3420005.1"/>
    <property type="molecule type" value="Genomic_DNA"/>
</dbReference>
<accession>A0AAW5B7M3</accession>
<dbReference type="AlphaFoldDB" id="A0AAW5B7M3"/>
<proteinExistence type="predicted"/>
<name>A0AAW5B7M3_9BACI</name>
<organism evidence="1 2">
    <name type="scientific">Oceanobacillus jordanicus</name>
    <dbReference type="NCBI Taxonomy" id="2867266"/>
    <lineage>
        <taxon>Bacteria</taxon>
        <taxon>Bacillati</taxon>
        <taxon>Bacillota</taxon>
        <taxon>Bacilli</taxon>
        <taxon>Bacillales</taxon>
        <taxon>Bacillaceae</taxon>
        <taxon>Oceanobacillus</taxon>
    </lineage>
</organism>
<dbReference type="Proteomes" id="UP001199631">
    <property type="component" value="Unassembled WGS sequence"/>
</dbReference>
<reference evidence="1 2" key="1">
    <citation type="journal article" date="2022" name="Evol. Bioinform. Online">
        <title>Draft Genome Sequence of Oceanobacillus jordanicus Strain GSFE11, a Halotolerant Plant Growth-Promoting Bacterial Endophyte Isolated From the Jordan Valley.</title>
        <authorList>
            <person name="Alhindi T."/>
            <person name="Albdaiwi R."/>
        </authorList>
    </citation>
    <scope>NUCLEOTIDE SEQUENCE [LARGE SCALE GENOMIC DNA]</scope>
    <source>
        <strain evidence="1 2">GSFE11</strain>
    </source>
</reference>
<evidence type="ECO:0000313" key="1">
    <source>
        <dbReference type="EMBL" id="MCG3420005.1"/>
    </source>
</evidence>
<gene>
    <name evidence="1" type="ORF">K3T81_12650</name>
</gene>
<keyword evidence="2" id="KW-1185">Reference proteome</keyword>
<evidence type="ECO:0000313" key="2">
    <source>
        <dbReference type="Proteomes" id="UP001199631"/>
    </source>
</evidence>
<dbReference type="RefSeq" id="WP_238020422.1">
    <property type="nucleotide sequence ID" value="NZ_JAIFZM010000010.1"/>
</dbReference>
<protein>
    <submittedName>
        <fullName evidence="1">Uncharacterized protein</fullName>
    </submittedName>
</protein>